<dbReference type="OrthoDB" id="670252at2"/>
<evidence type="ECO:0000313" key="1">
    <source>
        <dbReference type="EMBL" id="ATL45730.1"/>
    </source>
</evidence>
<dbReference type="AlphaFoldDB" id="A0A291QP52"/>
<keyword evidence="2" id="KW-1185">Reference proteome</keyword>
<dbReference type="EMBL" id="CP023777">
    <property type="protein sequence ID" value="ATL45730.1"/>
    <property type="molecule type" value="Genomic_DNA"/>
</dbReference>
<reference evidence="1 2" key="1">
    <citation type="submission" date="2017-10" db="EMBL/GenBank/DDBJ databases">
        <title>Paenichitinophaga pekingensis gen. nov., sp. nov., isolated from activated sludge.</title>
        <authorList>
            <person name="Jin D."/>
            <person name="Kong X."/>
            <person name="Deng Y."/>
            <person name="Bai Z."/>
        </authorList>
    </citation>
    <scope>NUCLEOTIDE SEQUENCE [LARGE SCALE GENOMIC DNA]</scope>
    <source>
        <strain evidence="1 2">13</strain>
    </source>
</reference>
<name>A0A291QP52_9BACT</name>
<proteinExistence type="predicted"/>
<dbReference type="RefSeq" id="WP_098192120.1">
    <property type="nucleotide sequence ID" value="NZ_CP023777.1"/>
</dbReference>
<dbReference type="Proteomes" id="UP000220133">
    <property type="component" value="Chromosome"/>
</dbReference>
<evidence type="ECO:0000313" key="2">
    <source>
        <dbReference type="Proteomes" id="UP000220133"/>
    </source>
</evidence>
<sequence length="154" mass="18097">MLIIHFLRNIFKLYYVADVENSEQLNIKGVLFRKESNSKDNEGFLGFFDWLRLDENTIVGIRLCYFEHQAYNVLLTSYPYIRLTFDGKCMELLFEGDVYNPDISGDQDFANNYVFKSESEDYLFTFGLDHLTRDELNGLKKQCEVLDAIDVIRS</sequence>
<protein>
    <submittedName>
        <fullName evidence="1">Uncharacterized protein</fullName>
    </submittedName>
</protein>
<accession>A0A291QP52</accession>
<gene>
    <name evidence="1" type="ORF">COR50_00345</name>
</gene>
<dbReference type="KEGG" id="cbae:COR50_00345"/>
<organism evidence="1 2">
    <name type="scientific">Chitinophaga caeni</name>
    <dbReference type="NCBI Taxonomy" id="2029983"/>
    <lineage>
        <taxon>Bacteria</taxon>
        <taxon>Pseudomonadati</taxon>
        <taxon>Bacteroidota</taxon>
        <taxon>Chitinophagia</taxon>
        <taxon>Chitinophagales</taxon>
        <taxon>Chitinophagaceae</taxon>
        <taxon>Chitinophaga</taxon>
    </lineage>
</organism>